<keyword evidence="7" id="KW-1185">Reference proteome</keyword>
<evidence type="ECO:0000256" key="1">
    <source>
        <dbReference type="ARBA" id="ARBA00001974"/>
    </source>
</evidence>
<dbReference type="Gene3D" id="3.50.50.60">
    <property type="entry name" value="FAD/NAD(P)-binding domain"/>
    <property type="match status" value="2"/>
</dbReference>
<accession>A0ABV0KFV9</accession>
<keyword evidence="3" id="KW-0274">FAD</keyword>
<gene>
    <name evidence="6" type="ORF">NDI38_06740</name>
</gene>
<dbReference type="Proteomes" id="UP001476950">
    <property type="component" value="Unassembled WGS sequence"/>
</dbReference>
<evidence type="ECO:0000259" key="5">
    <source>
        <dbReference type="Pfam" id="PF07992"/>
    </source>
</evidence>
<evidence type="ECO:0000313" key="7">
    <source>
        <dbReference type="Proteomes" id="UP001476950"/>
    </source>
</evidence>
<dbReference type="Gene3D" id="3.30.390.30">
    <property type="match status" value="1"/>
</dbReference>
<dbReference type="InterPro" id="IPR036188">
    <property type="entry name" value="FAD/NAD-bd_sf"/>
</dbReference>
<dbReference type="PANTHER" id="PTHR43014">
    <property type="entry name" value="MERCURIC REDUCTASE"/>
    <property type="match status" value="1"/>
</dbReference>
<reference evidence="6 7" key="1">
    <citation type="submission" date="2022-04" db="EMBL/GenBank/DDBJ databases">
        <title>Positive selection, recombination, and allopatry shape intraspecific diversity of widespread and dominant cyanobacteria.</title>
        <authorList>
            <person name="Wei J."/>
            <person name="Shu W."/>
            <person name="Hu C."/>
        </authorList>
    </citation>
    <scope>NUCLEOTIDE SEQUENCE [LARGE SCALE GENOMIC DNA]</scope>
    <source>
        <strain evidence="6 7">AS-A4</strain>
    </source>
</reference>
<evidence type="ECO:0000256" key="2">
    <source>
        <dbReference type="ARBA" id="ARBA00022630"/>
    </source>
</evidence>
<dbReference type="InterPro" id="IPR016156">
    <property type="entry name" value="FAD/NAD-linked_Rdtase_dimer_sf"/>
</dbReference>
<dbReference type="EMBL" id="JAMPLM010000004">
    <property type="protein sequence ID" value="MEP1058133.1"/>
    <property type="molecule type" value="Genomic_DNA"/>
</dbReference>
<dbReference type="Pfam" id="PF02852">
    <property type="entry name" value="Pyr_redox_dim"/>
    <property type="match status" value="1"/>
</dbReference>
<dbReference type="PRINTS" id="PR00411">
    <property type="entry name" value="PNDRDTASEI"/>
</dbReference>
<evidence type="ECO:0000313" key="6">
    <source>
        <dbReference type="EMBL" id="MEP1058133.1"/>
    </source>
</evidence>
<evidence type="ECO:0000259" key="4">
    <source>
        <dbReference type="Pfam" id="PF02852"/>
    </source>
</evidence>
<keyword evidence="2" id="KW-0285">Flavoprotein</keyword>
<proteinExistence type="predicted"/>
<feature type="domain" description="Pyridine nucleotide-disulphide oxidoreductase dimerisation" evidence="4">
    <location>
        <begin position="358"/>
        <end position="457"/>
    </location>
</feature>
<comment type="cofactor">
    <cofactor evidence="1">
        <name>FAD</name>
        <dbReference type="ChEBI" id="CHEBI:57692"/>
    </cofactor>
</comment>
<dbReference type="PANTHER" id="PTHR43014:SF2">
    <property type="entry name" value="MERCURIC REDUCTASE"/>
    <property type="match status" value="1"/>
</dbReference>
<organism evidence="6 7">
    <name type="scientific">Stenomitos frigidus AS-A4</name>
    <dbReference type="NCBI Taxonomy" id="2933935"/>
    <lineage>
        <taxon>Bacteria</taxon>
        <taxon>Bacillati</taxon>
        <taxon>Cyanobacteriota</taxon>
        <taxon>Cyanophyceae</taxon>
        <taxon>Leptolyngbyales</taxon>
        <taxon>Leptolyngbyaceae</taxon>
        <taxon>Stenomitos</taxon>
    </lineage>
</organism>
<dbReference type="RefSeq" id="WP_190454647.1">
    <property type="nucleotide sequence ID" value="NZ_JAMPLM010000004.1"/>
</dbReference>
<comment type="caution">
    <text evidence="6">The sequence shown here is derived from an EMBL/GenBank/DDBJ whole genome shotgun (WGS) entry which is preliminary data.</text>
</comment>
<dbReference type="PRINTS" id="PR00368">
    <property type="entry name" value="FADPNR"/>
</dbReference>
<dbReference type="Pfam" id="PF07992">
    <property type="entry name" value="Pyr_redox_2"/>
    <property type="match status" value="1"/>
</dbReference>
<dbReference type="SUPFAM" id="SSF55424">
    <property type="entry name" value="FAD/NAD-linked reductases, dimerisation (C-terminal) domain"/>
    <property type="match status" value="1"/>
</dbReference>
<protein>
    <submittedName>
        <fullName evidence="6">FAD-dependent oxidoreductase</fullName>
    </submittedName>
</protein>
<dbReference type="InterPro" id="IPR023753">
    <property type="entry name" value="FAD/NAD-binding_dom"/>
</dbReference>
<name>A0ABV0KFV9_9CYAN</name>
<feature type="domain" description="FAD/NAD(P)-binding" evidence="5">
    <location>
        <begin position="5"/>
        <end position="324"/>
    </location>
</feature>
<evidence type="ECO:0000256" key="3">
    <source>
        <dbReference type="ARBA" id="ARBA00022827"/>
    </source>
</evidence>
<sequence length="494" mass="52794">MPVDYDLVVIGSSAAGIQAAIAAAQLKARVVLVDQGCATSKISDAHVLSAMGQTLKQLQRGVQLGLETTEAALPSEATVWTQAKRWSVAAKAASVEPQSPAVLSAMGIEVIAGFGEFHRKPQLGLLVNGRSLRSRAYLLAIDSLRVSIRTEPTGVGTVLPPLAAIDGLTTVGYLTADVVLQKLPSLASRQLVIIGRDAIGVELAQSLVRLGRSVMLIVPDAQLLPHEDAEAAFLIQAQLEAEGVEVLTGTSVSQVREIDGKKWVQAGNRAIETDEIILAMTPPFDQTSLNLPAANVKQSSSGILVNAKLQTTNPRIYACRGQIAGYDTPHIAIADAKVALKNALFLPIAKVTDRPILSVVATHPPLARVGQTETAAVQRYGNDVTILCQPFKMLAKAQLQDETTGFCKLLVHRNGELLGAHIVGSQAEELISTIALAMQQKLKIQAIAALVLPSSSLATILQQTAAEWQHLRLQRSTKLQDFLEGFFNWRRSVN</sequence>
<dbReference type="InterPro" id="IPR004099">
    <property type="entry name" value="Pyr_nucl-diS_OxRdtase_dimer"/>
</dbReference>
<dbReference type="SUPFAM" id="SSF51905">
    <property type="entry name" value="FAD/NAD(P)-binding domain"/>
    <property type="match status" value="1"/>
</dbReference>